<dbReference type="EMBL" id="CP036434">
    <property type="protein sequence ID" value="QDV05755.1"/>
    <property type="molecule type" value="Genomic_DNA"/>
</dbReference>
<dbReference type="OrthoDB" id="1117639at2"/>
<keyword evidence="2" id="KW-1185">Reference proteome</keyword>
<reference evidence="1 2" key="1">
    <citation type="submission" date="2019-02" db="EMBL/GenBank/DDBJ databases">
        <title>Deep-cultivation of Planctomycetes and their phenomic and genomic characterization uncovers novel biology.</title>
        <authorList>
            <person name="Wiegand S."/>
            <person name="Jogler M."/>
            <person name="Boedeker C."/>
            <person name="Pinto D."/>
            <person name="Vollmers J."/>
            <person name="Rivas-Marin E."/>
            <person name="Kohn T."/>
            <person name="Peeters S.H."/>
            <person name="Heuer A."/>
            <person name="Rast P."/>
            <person name="Oberbeckmann S."/>
            <person name="Bunk B."/>
            <person name="Jeske O."/>
            <person name="Meyerdierks A."/>
            <person name="Storesund J.E."/>
            <person name="Kallscheuer N."/>
            <person name="Luecker S."/>
            <person name="Lage O.M."/>
            <person name="Pohl T."/>
            <person name="Merkel B.J."/>
            <person name="Hornburger P."/>
            <person name="Mueller R.-W."/>
            <person name="Bruemmer F."/>
            <person name="Labrenz M."/>
            <person name="Spormann A.M."/>
            <person name="Op den Camp H."/>
            <person name="Overmann J."/>
            <person name="Amann R."/>
            <person name="Jetten M.S.M."/>
            <person name="Mascher T."/>
            <person name="Medema M.H."/>
            <person name="Devos D.P."/>
            <person name="Kaster A.-K."/>
            <person name="Ovreas L."/>
            <person name="Rohde M."/>
            <person name="Galperin M.Y."/>
            <person name="Jogler C."/>
        </authorList>
    </citation>
    <scope>NUCLEOTIDE SEQUENCE [LARGE SCALE GENOMIC DNA]</scope>
    <source>
        <strain evidence="1 2">Poly30</strain>
    </source>
</reference>
<gene>
    <name evidence="1" type="ORF">Poly30_12570</name>
</gene>
<accession>A0A518ENU6</accession>
<dbReference type="RefSeq" id="WP_145195333.1">
    <property type="nucleotide sequence ID" value="NZ_CP036434.1"/>
</dbReference>
<evidence type="ECO:0000313" key="1">
    <source>
        <dbReference type="EMBL" id="QDV05755.1"/>
    </source>
</evidence>
<organism evidence="1 2">
    <name type="scientific">Saltatorellus ferox</name>
    <dbReference type="NCBI Taxonomy" id="2528018"/>
    <lineage>
        <taxon>Bacteria</taxon>
        <taxon>Pseudomonadati</taxon>
        <taxon>Planctomycetota</taxon>
        <taxon>Planctomycetia</taxon>
        <taxon>Planctomycetia incertae sedis</taxon>
        <taxon>Saltatorellus</taxon>
    </lineage>
</organism>
<dbReference type="InterPro" id="IPR016181">
    <property type="entry name" value="Acyl_CoA_acyltransferase"/>
</dbReference>
<protein>
    <submittedName>
        <fullName evidence="1">Uncharacterized protein</fullName>
    </submittedName>
</protein>
<dbReference type="Proteomes" id="UP000320390">
    <property type="component" value="Chromosome"/>
</dbReference>
<evidence type="ECO:0000313" key="2">
    <source>
        <dbReference type="Proteomes" id="UP000320390"/>
    </source>
</evidence>
<dbReference type="AlphaFoldDB" id="A0A518ENU6"/>
<dbReference type="SUPFAM" id="SSF55729">
    <property type="entry name" value="Acyl-CoA N-acyltransferases (Nat)"/>
    <property type="match status" value="1"/>
</dbReference>
<proteinExistence type="predicted"/>
<sequence length="403" mass="44799">MHYVGKDVVHRGAALLLDPSRLDESLAHSARKNVRKAQRAGFRIERGEGTPEELEALRALWYLPEDPNFPGELSEGDVLYLAHLEDELVGGMILVPVGRHYFLNNLLANEQGKAHQLQALLLWNSVHDLADSGQRYIDIGVSYRPNLQRFFQKWASFTYPVIFHPPEHGPRITQAPFQRLAHPPESTDDAAIDAALDAFVGGRPFTLLPSRGIALGVLTERGLSHTEVSTPGVASEGSAAPGVELMDLTQALPIAHGALLIGLKIPIAELWSEHGCYDFVKTEYLRKVLAAASSDWDSIVEARATVWESMNALFSQEDVEIEPRNAFPPTFAYRSDDASALHKRYRSFGVESYLDGGWLHLPCHQELNGAEIEYMYAIYRGHLNLCSAWESTQVRGRLTLDVG</sequence>
<name>A0A518ENU6_9BACT</name>